<dbReference type="EMBL" id="MJMG01000001">
    <property type="protein sequence ID" value="OEY87045.1"/>
    <property type="molecule type" value="Genomic_DNA"/>
</dbReference>
<proteinExistence type="predicted"/>
<sequence length="71" mass="7691">MNYLIFANTTPLSTTEIRLHPPFSILISISVLHASIEFSANSFTTLPGLSITSPASIRLIVLHLGELLPCV</sequence>
<comment type="caution">
    <text evidence="1">The sequence shown here is derived from an EMBL/GenBank/DDBJ whole genome shotgun (WGS) entry which is preliminary data.</text>
</comment>
<organism evidence="1 2">
    <name type="scientific">Wolbachia pipientis</name>
    <dbReference type="NCBI Taxonomy" id="955"/>
    <lineage>
        <taxon>Bacteria</taxon>
        <taxon>Pseudomonadati</taxon>
        <taxon>Pseudomonadota</taxon>
        <taxon>Alphaproteobacteria</taxon>
        <taxon>Rickettsiales</taxon>
        <taxon>Anaplasmataceae</taxon>
        <taxon>Wolbachieae</taxon>
        <taxon>Wolbachia</taxon>
    </lineage>
</organism>
<keyword evidence="2" id="KW-1185">Reference proteome</keyword>
<evidence type="ECO:0000313" key="2">
    <source>
        <dbReference type="Proteomes" id="UP000175679"/>
    </source>
</evidence>
<accession>A0A1E7QKP2</accession>
<name>A0A1E7QKP2_WOLPI</name>
<dbReference type="AlphaFoldDB" id="A0A1E7QKP2"/>
<reference evidence="1 2" key="1">
    <citation type="submission" date="2016-09" db="EMBL/GenBank/DDBJ databases">
        <title>Genomic evidence for plant-parasitic nematodes as the earliest Wolbachia hosts.</title>
        <authorList>
            <person name="Brown A.M."/>
            <person name="Wasala S.K."/>
            <person name="Howe D.K."/>
            <person name="Peetz A.B."/>
            <person name="Zasada I.A."/>
            <person name="Denver D.R."/>
        </authorList>
    </citation>
    <scope>NUCLEOTIDE SEQUENCE [LARGE SCALE GENOMIC DNA]</scope>
    <source>
        <strain evidence="2">wPpe</strain>
    </source>
</reference>
<gene>
    <name evidence="1" type="ORF">BIY23_00970</name>
</gene>
<evidence type="ECO:0000313" key="1">
    <source>
        <dbReference type="EMBL" id="OEY87045.1"/>
    </source>
</evidence>
<dbReference type="Proteomes" id="UP000175679">
    <property type="component" value="Unassembled WGS sequence"/>
</dbReference>
<protein>
    <submittedName>
        <fullName evidence="1">Uncharacterized protein</fullName>
    </submittedName>
</protein>